<dbReference type="GO" id="GO:0016757">
    <property type="term" value="F:glycosyltransferase activity"/>
    <property type="evidence" value="ECO:0007669"/>
    <property type="project" value="InterPro"/>
</dbReference>
<dbReference type="RefSeq" id="WP_148065773.1">
    <property type="nucleotide sequence ID" value="NZ_VRYZ01000009.1"/>
</dbReference>
<accession>A0A5C8ZNU3</accession>
<dbReference type="CDD" id="cd03801">
    <property type="entry name" value="GT4_PimA-like"/>
    <property type="match status" value="1"/>
</dbReference>
<dbReference type="PANTHER" id="PTHR12526:SF630">
    <property type="entry name" value="GLYCOSYLTRANSFERASE"/>
    <property type="match status" value="1"/>
</dbReference>
<dbReference type="AlphaFoldDB" id="A0A5C8ZNU3"/>
<sequence>MLQRKPQPPLILVVGMTGSIHLARWISAIRNGPFRVVVFPSIIQRPVPELQPAKPVSSRSDLKQLASNEIGIVPDDRVAALPQADTDSPGSYPYARPVTRLPLQRMPDPSSLGKIIHALKPDLIHSMELQHGGYLVAECKRRAKASIFTRDFPPWLASSWGSDIFLYKQFGEHRPVLRSLLQSVDGLHSDCERDLDWAQRNGFSGFQFPQMPASMGIDYTSYPKLSSLSKPSERRTIFIKGYHHWAGRGVHILLALHLIAPYLKKYKIVVAHASKPVAALVEKLRSQDGLDISVSPYLPNHADTIARLASARVAIGYGISDGISTTLLEAMSVGTFVIQANTCCGKEWVIPGETGLLVSPHDIAALSRAILLAATNDDLVDGAAQRNRATVEAGWCARTNGPIALEAYQEMISSP</sequence>
<proteinExistence type="predicted"/>
<dbReference type="OrthoDB" id="4611853at2"/>
<dbReference type="Proteomes" id="UP000321933">
    <property type="component" value="Unassembled WGS sequence"/>
</dbReference>
<keyword evidence="3" id="KW-1185">Reference proteome</keyword>
<evidence type="ECO:0000313" key="2">
    <source>
        <dbReference type="EMBL" id="TXS89412.1"/>
    </source>
</evidence>
<comment type="caution">
    <text evidence="2">The sequence shown here is derived from an EMBL/GenBank/DDBJ whole genome shotgun (WGS) entry which is preliminary data.</text>
</comment>
<feature type="domain" description="Glycosyl transferase family 1" evidence="1">
    <location>
        <begin position="263"/>
        <end position="381"/>
    </location>
</feature>
<dbReference type="InterPro" id="IPR001296">
    <property type="entry name" value="Glyco_trans_1"/>
</dbReference>
<dbReference type="Pfam" id="PF00534">
    <property type="entry name" value="Glycos_transf_1"/>
    <property type="match status" value="1"/>
</dbReference>
<name>A0A5C8ZNU3_9GAMM</name>
<evidence type="ECO:0000313" key="3">
    <source>
        <dbReference type="Proteomes" id="UP000321933"/>
    </source>
</evidence>
<dbReference type="SUPFAM" id="SSF53756">
    <property type="entry name" value="UDP-Glycosyltransferase/glycogen phosphorylase"/>
    <property type="match status" value="1"/>
</dbReference>
<evidence type="ECO:0000259" key="1">
    <source>
        <dbReference type="Pfam" id="PF00534"/>
    </source>
</evidence>
<dbReference type="EMBL" id="VRYZ01000009">
    <property type="protein sequence ID" value="TXS89412.1"/>
    <property type="molecule type" value="Genomic_DNA"/>
</dbReference>
<dbReference type="GO" id="GO:1901135">
    <property type="term" value="P:carbohydrate derivative metabolic process"/>
    <property type="evidence" value="ECO:0007669"/>
    <property type="project" value="UniProtKB-ARBA"/>
</dbReference>
<reference evidence="2 3" key="1">
    <citation type="submission" date="2019-08" db="EMBL/GenBank/DDBJ databases">
        <title>Parahaliea maris sp. nov., isolated from the surface seawater.</title>
        <authorList>
            <person name="Liu Y."/>
        </authorList>
    </citation>
    <scope>NUCLEOTIDE SEQUENCE [LARGE SCALE GENOMIC DNA]</scope>
    <source>
        <strain evidence="2 3">S2-26</strain>
    </source>
</reference>
<protein>
    <submittedName>
        <fullName evidence="2">Glycosyltransferase family 4 protein</fullName>
    </submittedName>
</protein>
<keyword evidence="2" id="KW-0808">Transferase</keyword>
<gene>
    <name evidence="2" type="ORF">FVW59_18015</name>
</gene>
<dbReference type="Gene3D" id="3.40.50.2000">
    <property type="entry name" value="Glycogen Phosphorylase B"/>
    <property type="match status" value="2"/>
</dbReference>
<dbReference type="PANTHER" id="PTHR12526">
    <property type="entry name" value="GLYCOSYLTRANSFERASE"/>
    <property type="match status" value="1"/>
</dbReference>
<organism evidence="2 3">
    <name type="scientific">Parahaliea aestuarii</name>
    <dbReference type="NCBI Taxonomy" id="1852021"/>
    <lineage>
        <taxon>Bacteria</taxon>
        <taxon>Pseudomonadati</taxon>
        <taxon>Pseudomonadota</taxon>
        <taxon>Gammaproteobacteria</taxon>
        <taxon>Cellvibrionales</taxon>
        <taxon>Halieaceae</taxon>
        <taxon>Parahaliea</taxon>
    </lineage>
</organism>